<dbReference type="AlphaFoldDB" id="E2BIM7"/>
<evidence type="ECO:0000313" key="2">
    <source>
        <dbReference type="EMBL" id="EFN84474.1"/>
    </source>
</evidence>
<evidence type="ECO:0000256" key="1">
    <source>
        <dbReference type="SAM" id="MobiDB-lite"/>
    </source>
</evidence>
<feature type="compositionally biased region" description="Basic residues" evidence="1">
    <location>
        <begin position="321"/>
        <end position="332"/>
    </location>
</feature>
<evidence type="ECO:0000313" key="3">
    <source>
        <dbReference type="Proteomes" id="UP000008237"/>
    </source>
</evidence>
<name>E2BIM7_HARSA</name>
<feature type="region of interest" description="Disordered" evidence="1">
    <location>
        <begin position="314"/>
        <end position="340"/>
    </location>
</feature>
<organism evidence="3">
    <name type="scientific">Harpegnathos saltator</name>
    <name type="common">Jerdon's jumping ant</name>
    <dbReference type="NCBI Taxonomy" id="610380"/>
    <lineage>
        <taxon>Eukaryota</taxon>
        <taxon>Metazoa</taxon>
        <taxon>Ecdysozoa</taxon>
        <taxon>Arthropoda</taxon>
        <taxon>Hexapoda</taxon>
        <taxon>Insecta</taxon>
        <taxon>Pterygota</taxon>
        <taxon>Neoptera</taxon>
        <taxon>Endopterygota</taxon>
        <taxon>Hymenoptera</taxon>
        <taxon>Apocrita</taxon>
        <taxon>Aculeata</taxon>
        <taxon>Formicoidea</taxon>
        <taxon>Formicidae</taxon>
        <taxon>Ponerinae</taxon>
        <taxon>Ponerini</taxon>
        <taxon>Harpegnathos</taxon>
    </lineage>
</organism>
<dbReference type="OrthoDB" id="7695927at2759"/>
<dbReference type="Proteomes" id="UP000008237">
    <property type="component" value="Unassembled WGS sequence"/>
</dbReference>
<reference evidence="2 3" key="1">
    <citation type="journal article" date="2010" name="Science">
        <title>Genomic comparison of the ants Camponotus floridanus and Harpegnathos saltator.</title>
        <authorList>
            <person name="Bonasio R."/>
            <person name="Zhang G."/>
            <person name="Ye C."/>
            <person name="Mutti N.S."/>
            <person name="Fang X."/>
            <person name="Qin N."/>
            <person name="Donahue G."/>
            <person name="Yang P."/>
            <person name="Li Q."/>
            <person name="Li C."/>
            <person name="Zhang P."/>
            <person name="Huang Z."/>
            <person name="Berger S.L."/>
            <person name="Reinberg D."/>
            <person name="Wang J."/>
            <person name="Liebig J."/>
        </authorList>
    </citation>
    <scope>NUCLEOTIDE SEQUENCE [LARGE SCALE GENOMIC DNA]</scope>
    <source>
        <strain evidence="2 3">R22 G/1</strain>
    </source>
</reference>
<dbReference type="STRING" id="610380.E2BIM7"/>
<keyword evidence="3" id="KW-1185">Reference proteome</keyword>
<proteinExistence type="predicted"/>
<dbReference type="EMBL" id="GL448516">
    <property type="protein sequence ID" value="EFN84474.1"/>
    <property type="molecule type" value="Genomic_DNA"/>
</dbReference>
<dbReference type="InParanoid" id="E2BIM7"/>
<sequence>MIKRKKKVALQTKTIDNKADKFDPDMNPVMEIAQGTSPLEPAATIPSPLPESTKEVAKVIETPKLNTDIQIIEEISLSEKPSDKPSAEQIKVQNTKKPMIMSIENANNIIISKTAPNSDENMLPFRLSPNIFSNRLITQFKNTQNNSLLIQSLSPISKEYNTFDPGSPWRPPQLPYTFSHSKYFIQSTPNVIKLDTVYKKRVMQVKDDFHNVDKTNISDVISKNANSSIQNISDNKMSCKKNYNPHRKFGTEITNIEHLSNSSNMQSSNVEVISEKPAAETENSVTNVQLNTIASPSPNPPSFDDMDDKENVAANYQTPKKPTKKKLRKRHLSNSSPSKTCEIKNIVQNENIDPQPGPSGIKYSRNHDEQKILRQSNLNNYLNLMNMPENTKIITKHGIFDDACSSRVNSSIKASNKPTEELMNAFGFCEESTTPDISPKKNELATNQATKVQTTCSNKLVTTAIPARFSLGELKNKLVVKKSDKNANNHVQQATSNQKNVEVRKSPEVEKNRLIDVLHFSDTFDVLSESGRLSNCGDDPLFMDLEPSHFSKVLIIS</sequence>
<gene>
    <name evidence="2" type="ORF">EAI_13164</name>
</gene>
<protein>
    <submittedName>
        <fullName evidence="2">Uncharacterized protein</fullName>
    </submittedName>
</protein>
<accession>E2BIM7</accession>